<reference evidence="4 5" key="1">
    <citation type="submission" date="2019-05" db="EMBL/GenBank/DDBJ databases">
        <title>Genomes sequences of two Nocardia cyriacigeorgica environmental isolates, type strains Nocardia asteroides ATCC 19247 and Nocardia cyriacigeorgica DSM 44484.</title>
        <authorList>
            <person name="Vautrin F."/>
            <person name="Bergeron E."/>
            <person name="Dubost A."/>
            <person name="Abrouk D."/>
            <person name="Rodriguez Nava V."/>
            <person name="Pujic P."/>
        </authorList>
    </citation>
    <scope>NUCLEOTIDE SEQUENCE [LARGE SCALE GENOMIC DNA]</scope>
    <source>
        <strain evidence="3 5">EML 1456</strain>
        <strain evidence="2 4">EML 446</strain>
    </source>
</reference>
<feature type="transmembrane region" description="Helical" evidence="1">
    <location>
        <begin position="12"/>
        <end position="36"/>
    </location>
</feature>
<dbReference type="Proteomes" id="UP000308349">
    <property type="component" value="Unassembled WGS sequence"/>
</dbReference>
<dbReference type="EMBL" id="VBUU01000014">
    <property type="protein sequence ID" value="TLG09431.1"/>
    <property type="molecule type" value="Genomic_DNA"/>
</dbReference>
<dbReference type="RefSeq" id="WP_138452702.1">
    <property type="nucleotide sequence ID" value="NZ_VBUT01000014.1"/>
</dbReference>
<feature type="transmembrane region" description="Helical" evidence="1">
    <location>
        <begin position="42"/>
        <end position="61"/>
    </location>
</feature>
<dbReference type="AlphaFoldDB" id="A0A5R8NAW5"/>
<keyword evidence="1" id="KW-0472">Membrane</keyword>
<sequence>MTALRHRPARIVGMEWGTALLAIATCLIFTAGIATLTGTLSTAIPATVALALGLFVTLRILRPAS</sequence>
<evidence type="ECO:0000313" key="4">
    <source>
        <dbReference type="Proteomes" id="UP000306378"/>
    </source>
</evidence>
<protein>
    <submittedName>
        <fullName evidence="2">Uncharacterized protein</fullName>
    </submittedName>
</protein>
<proteinExistence type="predicted"/>
<evidence type="ECO:0000256" key="1">
    <source>
        <dbReference type="SAM" id="Phobius"/>
    </source>
</evidence>
<evidence type="ECO:0000313" key="2">
    <source>
        <dbReference type="EMBL" id="TLF72855.1"/>
    </source>
</evidence>
<evidence type="ECO:0000313" key="5">
    <source>
        <dbReference type="Proteomes" id="UP000308349"/>
    </source>
</evidence>
<keyword evidence="1" id="KW-0812">Transmembrane</keyword>
<evidence type="ECO:0000313" key="3">
    <source>
        <dbReference type="EMBL" id="TLG09431.1"/>
    </source>
</evidence>
<accession>A0A5R8NAW5</accession>
<dbReference type="Proteomes" id="UP000306378">
    <property type="component" value="Unassembled WGS sequence"/>
</dbReference>
<organism evidence="2 4">
    <name type="scientific">Nocardia cyriacigeorgica</name>
    <dbReference type="NCBI Taxonomy" id="135487"/>
    <lineage>
        <taxon>Bacteria</taxon>
        <taxon>Bacillati</taxon>
        <taxon>Actinomycetota</taxon>
        <taxon>Actinomycetes</taxon>
        <taxon>Mycobacteriales</taxon>
        <taxon>Nocardiaceae</taxon>
        <taxon>Nocardia</taxon>
    </lineage>
</organism>
<dbReference type="OrthoDB" id="4564169at2"/>
<keyword evidence="1" id="KW-1133">Transmembrane helix</keyword>
<comment type="caution">
    <text evidence="2">The sequence shown here is derived from an EMBL/GenBank/DDBJ whole genome shotgun (WGS) entry which is preliminary data.</text>
</comment>
<dbReference type="EMBL" id="VBUT01000014">
    <property type="protein sequence ID" value="TLF72855.1"/>
    <property type="molecule type" value="Genomic_DNA"/>
</dbReference>
<gene>
    <name evidence="2" type="ORF">FEK34_27905</name>
    <name evidence="3" type="ORF">FEK35_14995</name>
</gene>
<name>A0A5R8NAW5_9NOCA</name>